<evidence type="ECO:0000256" key="1">
    <source>
        <dbReference type="ARBA" id="ARBA00000632"/>
    </source>
</evidence>
<keyword evidence="14" id="KW-0732">Signal</keyword>
<dbReference type="PROSITE" id="PS51904">
    <property type="entry name" value="GLYCOSYL_HYDROL_F25_2"/>
    <property type="match status" value="1"/>
</dbReference>
<dbReference type="InterPro" id="IPR017853">
    <property type="entry name" value="GH"/>
</dbReference>
<protein>
    <recommendedName>
        <fullName evidence="12">N,O-diacetylmuramidase</fullName>
        <ecNumber evidence="4">3.2.1.17</ecNumber>
    </recommendedName>
    <alternativeName>
        <fullName evidence="13">Lysozyme CH</fullName>
    </alternativeName>
</protein>
<evidence type="ECO:0000256" key="5">
    <source>
        <dbReference type="ARBA" id="ARBA00022525"/>
    </source>
</evidence>
<evidence type="ECO:0000256" key="10">
    <source>
        <dbReference type="ARBA" id="ARBA00023295"/>
    </source>
</evidence>
<keyword evidence="9" id="KW-1015">Disulfide bond</keyword>
<dbReference type="InterPro" id="IPR018077">
    <property type="entry name" value="Glyco_hydro_fam25_subgr"/>
</dbReference>
<dbReference type="GO" id="GO:0016052">
    <property type="term" value="P:carbohydrate catabolic process"/>
    <property type="evidence" value="ECO:0007669"/>
    <property type="project" value="TreeGrafter"/>
</dbReference>
<dbReference type="PANTHER" id="PTHR34135:SF2">
    <property type="entry name" value="LYSOZYME"/>
    <property type="match status" value="1"/>
</dbReference>
<dbReference type="Pfam" id="PF01183">
    <property type="entry name" value="Glyco_hydro_25"/>
    <property type="match status" value="1"/>
</dbReference>
<dbReference type="FunFam" id="3.20.20.80:FF:000060">
    <property type="entry name" value="Lysozyme M1"/>
    <property type="match status" value="1"/>
</dbReference>
<keyword evidence="7" id="KW-0081">Bacteriolytic enzyme</keyword>
<sequence length="226" mass="24378">MKLTTALVSAALVGLARASVQGFDISSYQSSVDFDAAYKSGARFVIIKATEGTTYIDSQFSSHYTGATKAGFIRGGYHFAHPDKSSGSEQAKFFLAHGGGWSKDGITLPGMLDIEYNPSGSNECYGLSQSSMVSWIKDFVDTYHSATGRYPMIYSTADWWTTCTGNSKEFSSTCPLVLARYGSSPGTIPGGWSTETIWQNSDHYTYGGDSDIFNGDESRLKVLATG</sequence>
<evidence type="ECO:0000256" key="13">
    <source>
        <dbReference type="ARBA" id="ARBA00075474"/>
    </source>
</evidence>
<dbReference type="AlphaFoldDB" id="A0A0F4Z3Z8"/>
<comment type="caution">
    <text evidence="15">The sequence shown here is derived from an EMBL/GenBank/DDBJ whole genome shotgun (WGS) entry which is preliminary data.</text>
</comment>
<organism evidence="15 16">
    <name type="scientific">Rasamsonia emersonii (strain ATCC 16479 / CBS 393.64 / IMI 116815)</name>
    <dbReference type="NCBI Taxonomy" id="1408163"/>
    <lineage>
        <taxon>Eukaryota</taxon>
        <taxon>Fungi</taxon>
        <taxon>Dikarya</taxon>
        <taxon>Ascomycota</taxon>
        <taxon>Pezizomycotina</taxon>
        <taxon>Eurotiomycetes</taxon>
        <taxon>Eurotiomycetidae</taxon>
        <taxon>Eurotiales</taxon>
        <taxon>Trichocomaceae</taxon>
        <taxon>Rasamsonia</taxon>
    </lineage>
</organism>
<evidence type="ECO:0000256" key="9">
    <source>
        <dbReference type="ARBA" id="ARBA00023157"/>
    </source>
</evidence>
<dbReference type="InterPro" id="IPR002053">
    <property type="entry name" value="Glyco_hydro_25"/>
</dbReference>
<feature type="chain" id="PRO_5002482348" description="N,O-diacetylmuramidase" evidence="14">
    <location>
        <begin position="19"/>
        <end position="226"/>
    </location>
</feature>
<comment type="function">
    <text evidence="11">This enzyme has both lysozyme (acetylmuramidase) and diacetylmuramidase activities.</text>
</comment>
<keyword evidence="5" id="KW-0964">Secreted</keyword>
<gene>
    <name evidence="15" type="ORF">T310_0735</name>
</gene>
<reference evidence="15 16" key="1">
    <citation type="submission" date="2015-04" db="EMBL/GenBank/DDBJ databases">
        <authorList>
            <person name="Heijne W.H."/>
            <person name="Fedorova N.D."/>
            <person name="Nierman W.C."/>
            <person name="Vollebregt A.W."/>
            <person name="Zhao Z."/>
            <person name="Wu L."/>
            <person name="Kumar M."/>
            <person name="Stam H."/>
            <person name="van den Berg M.A."/>
            <person name="Pel H.J."/>
        </authorList>
    </citation>
    <scope>NUCLEOTIDE SEQUENCE [LARGE SCALE GENOMIC DNA]</scope>
    <source>
        <strain evidence="15 16">CBS 393.64</strain>
    </source>
</reference>
<dbReference type="GO" id="GO:0003796">
    <property type="term" value="F:lysozyme activity"/>
    <property type="evidence" value="ECO:0007669"/>
    <property type="project" value="UniProtKB-EC"/>
</dbReference>
<evidence type="ECO:0000256" key="8">
    <source>
        <dbReference type="ARBA" id="ARBA00022801"/>
    </source>
</evidence>
<dbReference type="GeneID" id="25312789"/>
<dbReference type="PANTHER" id="PTHR34135">
    <property type="entry name" value="LYSOZYME"/>
    <property type="match status" value="1"/>
</dbReference>
<evidence type="ECO:0000256" key="4">
    <source>
        <dbReference type="ARBA" id="ARBA00012732"/>
    </source>
</evidence>
<comment type="subcellular location">
    <subcellularLocation>
        <location evidence="2">Secreted</location>
    </subcellularLocation>
</comment>
<dbReference type="OrthoDB" id="6590422at2759"/>
<evidence type="ECO:0000256" key="3">
    <source>
        <dbReference type="ARBA" id="ARBA00010646"/>
    </source>
</evidence>
<keyword evidence="10" id="KW-0326">Glycosidase</keyword>
<evidence type="ECO:0000256" key="11">
    <source>
        <dbReference type="ARBA" id="ARBA00055588"/>
    </source>
</evidence>
<evidence type="ECO:0000256" key="6">
    <source>
        <dbReference type="ARBA" id="ARBA00022529"/>
    </source>
</evidence>
<name>A0A0F4Z3Z8_RASE3</name>
<dbReference type="SUPFAM" id="SSF51445">
    <property type="entry name" value="(Trans)glycosidases"/>
    <property type="match status" value="1"/>
</dbReference>
<dbReference type="STRING" id="1408163.A0A0F4Z3Z8"/>
<evidence type="ECO:0000256" key="2">
    <source>
        <dbReference type="ARBA" id="ARBA00004613"/>
    </source>
</evidence>
<dbReference type="GO" id="GO:0042742">
    <property type="term" value="P:defense response to bacterium"/>
    <property type="evidence" value="ECO:0007669"/>
    <property type="project" value="UniProtKB-KW"/>
</dbReference>
<dbReference type="GO" id="GO:0005576">
    <property type="term" value="C:extracellular region"/>
    <property type="evidence" value="ECO:0007669"/>
    <property type="project" value="UniProtKB-SubCell"/>
</dbReference>
<evidence type="ECO:0000256" key="14">
    <source>
        <dbReference type="SAM" id="SignalP"/>
    </source>
</evidence>
<evidence type="ECO:0000313" key="16">
    <source>
        <dbReference type="Proteomes" id="UP000053958"/>
    </source>
</evidence>
<feature type="signal peptide" evidence="14">
    <location>
        <begin position="1"/>
        <end position="18"/>
    </location>
</feature>
<comment type="catalytic activity">
    <reaction evidence="1">
        <text>Hydrolysis of (1-&gt;4)-beta-linkages between N-acetylmuramic acid and N-acetyl-D-glucosamine residues in a peptidoglycan and between N-acetyl-D-glucosamine residues in chitodextrins.</text>
        <dbReference type="EC" id="3.2.1.17"/>
    </reaction>
</comment>
<evidence type="ECO:0000256" key="7">
    <source>
        <dbReference type="ARBA" id="ARBA00022638"/>
    </source>
</evidence>
<dbReference type="EMBL" id="LASV01000030">
    <property type="protein sequence ID" value="KKA25239.1"/>
    <property type="molecule type" value="Genomic_DNA"/>
</dbReference>
<dbReference type="EC" id="3.2.1.17" evidence="4"/>
<keyword evidence="8" id="KW-0378">Hydrolase</keyword>
<comment type="similarity">
    <text evidence="3">Belongs to the glycosyl hydrolase 25 family.</text>
</comment>
<keyword evidence="16" id="KW-1185">Reference proteome</keyword>
<dbReference type="GO" id="GO:0031640">
    <property type="term" value="P:killing of cells of another organism"/>
    <property type="evidence" value="ECO:0007669"/>
    <property type="project" value="UniProtKB-KW"/>
</dbReference>
<dbReference type="Proteomes" id="UP000053958">
    <property type="component" value="Unassembled WGS sequence"/>
</dbReference>
<dbReference type="GO" id="GO:0009253">
    <property type="term" value="P:peptidoglycan catabolic process"/>
    <property type="evidence" value="ECO:0007669"/>
    <property type="project" value="InterPro"/>
</dbReference>
<accession>A0A0F4Z3Z8</accession>
<evidence type="ECO:0000313" key="15">
    <source>
        <dbReference type="EMBL" id="KKA25239.1"/>
    </source>
</evidence>
<dbReference type="SMART" id="SM00641">
    <property type="entry name" value="Glyco_25"/>
    <property type="match status" value="1"/>
</dbReference>
<evidence type="ECO:0000256" key="12">
    <source>
        <dbReference type="ARBA" id="ARBA00073159"/>
    </source>
</evidence>
<dbReference type="GO" id="GO:0016998">
    <property type="term" value="P:cell wall macromolecule catabolic process"/>
    <property type="evidence" value="ECO:0007669"/>
    <property type="project" value="InterPro"/>
</dbReference>
<proteinExistence type="inferred from homology"/>
<dbReference type="Gene3D" id="3.20.20.80">
    <property type="entry name" value="Glycosidases"/>
    <property type="match status" value="1"/>
</dbReference>
<keyword evidence="6" id="KW-0929">Antimicrobial</keyword>
<dbReference type="CDD" id="cd06412">
    <property type="entry name" value="GH25_CH-type"/>
    <property type="match status" value="1"/>
</dbReference>
<dbReference type="RefSeq" id="XP_013331851.1">
    <property type="nucleotide sequence ID" value="XM_013476397.1"/>
</dbReference>